<dbReference type="EMBL" id="ADZX01000121">
    <property type="protein sequence ID" value="EFK97580.1"/>
    <property type="molecule type" value="Genomic_DNA"/>
</dbReference>
<sequence length="678" mass="78129">MPKIRIDKKQIRIGAKKIPLLSGEVHYWRLNPSCWPEILDRVRELGLDMISTYVPWAHHQIRPGLYDFTGRTSSERNLKAFLELARKKSLWVLIRPGPYIYSEWPNDGVPDDAFRYHRLHPEFLRRARRYMAAVMKVLKPFFADRPRGNILLLQADNEIDAWPDRFGDQYGLSGKPGLFQDYLRSVYANDLSFLNHSWGTAYDNFDEVKPFIPTVLSGETGLALKGDRELRRSLDYYQFKHFYAREYAKTITGMWRELGVTVPLYTNVYPFFYAQDWCEMQAASDLTGIDLYPTRELGEDAFEARKVADKVRYLSRISPLPFIAEFESGVWHGQHEVIGNPTPNHYRLLALTAMMSGAVGWNWYMLVNRDNWYQAPINEWGRTREDLYRAFRECVTLFKQLHPPSLKKICETAVTYNPLQYAARSLLRSESLEALHEAGIDYEIWDPRLDPPREKIVFYSGNQWLELSSQRALREFVEAGGTLVAFRDFPRKDDHFRPVSAVGFEEPHTALFEFKHRFDFRLATGRKAIPVISSVYGFNPKGPGRIFSDFGAYGKIAIGYEKKIGKGKLLHLGLKPDAAMLREIMDHYGIVIPSISRTPGVKTALFERGGRHFLIAVNLGREFQSALIELPRLAGRRGRYRARDLETGAALRTIEGESPAIVGEIPPKDGRAIEIIRH</sequence>
<gene>
    <name evidence="3" type="ORF">LDC_0389</name>
</gene>
<proteinExistence type="inferred from homology"/>
<dbReference type="GO" id="GO:0004565">
    <property type="term" value="F:beta-galactosidase activity"/>
    <property type="evidence" value="ECO:0007669"/>
    <property type="project" value="UniProtKB-EC"/>
</dbReference>
<keyword evidence="3" id="KW-0378">Hydrolase</keyword>
<dbReference type="PANTHER" id="PTHR23421">
    <property type="entry name" value="BETA-GALACTOSIDASE RELATED"/>
    <property type="match status" value="1"/>
</dbReference>
<accession>D9PFU4</accession>
<comment type="caution">
    <text evidence="3">The sequence shown here is derived from an EMBL/GenBank/DDBJ whole genome shotgun (WGS) entry which is preliminary data.</text>
</comment>
<dbReference type="InterPro" id="IPR031330">
    <property type="entry name" value="Gly_Hdrlase_35_cat"/>
</dbReference>
<dbReference type="InterPro" id="IPR017853">
    <property type="entry name" value="GH"/>
</dbReference>
<dbReference type="Gene3D" id="3.40.50.880">
    <property type="match status" value="1"/>
</dbReference>
<organism evidence="3">
    <name type="scientific">sediment metagenome</name>
    <dbReference type="NCBI Taxonomy" id="749907"/>
    <lineage>
        <taxon>unclassified sequences</taxon>
        <taxon>metagenomes</taxon>
        <taxon>ecological metagenomes</taxon>
    </lineage>
</organism>
<dbReference type="InterPro" id="IPR029062">
    <property type="entry name" value="Class_I_gatase-like"/>
</dbReference>
<dbReference type="InterPro" id="IPR001944">
    <property type="entry name" value="Glycoside_Hdrlase_35"/>
</dbReference>
<evidence type="ECO:0000259" key="2">
    <source>
        <dbReference type="Pfam" id="PF01301"/>
    </source>
</evidence>
<dbReference type="PRINTS" id="PR00742">
    <property type="entry name" value="GLHYDRLASE35"/>
</dbReference>
<dbReference type="AlphaFoldDB" id="D9PFU4"/>
<dbReference type="Pfam" id="PF01301">
    <property type="entry name" value="Glyco_hydro_35"/>
    <property type="match status" value="1"/>
</dbReference>
<evidence type="ECO:0000256" key="1">
    <source>
        <dbReference type="ARBA" id="ARBA00009809"/>
    </source>
</evidence>
<reference evidence="3" key="1">
    <citation type="submission" date="2010-07" db="EMBL/GenBank/DDBJ databases">
        <authorList>
            <consortium name="CONSOLIDER consortium CSD2007-00005"/>
            <person name="Guazzaroni M.-E."/>
            <person name="Richter M."/>
            <person name="Garcia-Salamanca A."/>
            <person name="Yarza P."/>
            <person name="Ferrer M."/>
        </authorList>
    </citation>
    <scope>NUCLEOTIDE SEQUENCE</scope>
</reference>
<dbReference type="Gene3D" id="3.20.20.80">
    <property type="entry name" value="Glycosidases"/>
    <property type="match status" value="1"/>
</dbReference>
<keyword evidence="3" id="KW-0326">Glycosidase</keyword>
<dbReference type="GO" id="GO:0005975">
    <property type="term" value="P:carbohydrate metabolic process"/>
    <property type="evidence" value="ECO:0007669"/>
    <property type="project" value="InterPro"/>
</dbReference>
<dbReference type="EC" id="3.2.1.23" evidence="3"/>
<protein>
    <submittedName>
        <fullName evidence="3">Glycosyl hydrolases family 35 protein</fullName>
        <ecNumber evidence="3">3.2.1.23</ecNumber>
    </submittedName>
</protein>
<evidence type="ECO:0000313" key="3">
    <source>
        <dbReference type="EMBL" id="EFK97580.1"/>
    </source>
</evidence>
<feature type="domain" description="Glycoside hydrolase 35 catalytic" evidence="2">
    <location>
        <begin position="13"/>
        <end position="160"/>
    </location>
</feature>
<dbReference type="SUPFAM" id="SSF51445">
    <property type="entry name" value="(Trans)glycosidases"/>
    <property type="match status" value="1"/>
</dbReference>
<name>D9PFU4_9ZZZZ</name>
<comment type="similarity">
    <text evidence="1">Belongs to the glycosyl hydrolase 35 family.</text>
</comment>
<reference evidence="3" key="2">
    <citation type="journal article" date="2011" name="Microb. Ecol.">
        <title>Taxonomic and Functional Metagenomic Profiling of the Microbial Community in the Anoxic Sediment of a Sub-saline Shallow Lake (Laguna de Carrizo, Central Spain).</title>
        <authorList>
            <person name="Ferrer M."/>
            <person name="Guazzaroni M.E."/>
            <person name="Richter M."/>
            <person name="Garcia-Salamanca A."/>
            <person name="Yarza P."/>
            <person name="Suarez-Suarez A."/>
            <person name="Solano J."/>
            <person name="Alcaide M."/>
            <person name="van Dillewijn P."/>
            <person name="Molina-Henares M.A."/>
            <person name="Lopez-Cortes N."/>
            <person name="Al-Ramahi Y."/>
            <person name="Guerrero C."/>
            <person name="Acosta A."/>
            <person name="de Eugenio L.I."/>
            <person name="Martinez V."/>
            <person name="Marques S."/>
            <person name="Rojo F."/>
            <person name="Santero E."/>
            <person name="Genilloud O."/>
            <person name="Perez-Perez J."/>
            <person name="Rossello-Mora R."/>
            <person name="Ramos J.L."/>
        </authorList>
    </citation>
    <scope>NUCLEOTIDE SEQUENCE</scope>
</reference>